<keyword evidence="3 10" id="KW-0819">tRNA processing</keyword>
<evidence type="ECO:0000256" key="2">
    <source>
        <dbReference type="ARBA" id="ARBA00022490"/>
    </source>
</evidence>
<dbReference type="EMBL" id="CP060632">
    <property type="protein sequence ID" value="QNM00988.1"/>
    <property type="molecule type" value="Genomic_DNA"/>
</dbReference>
<dbReference type="HAMAP" id="MF_00379">
    <property type="entry name" value="GTPase_MnmE"/>
    <property type="match status" value="1"/>
</dbReference>
<feature type="binding site" evidence="10">
    <location>
        <position position="22"/>
    </location>
    <ligand>
        <name>(6S)-5-formyl-5,6,7,8-tetrahydrofolate</name>
        <dbReference type="ChEBI" id="CHEBI:57457"/>
    </ligand>
</feature>
<dbReference type="InterPro" id="IPR027266">
    <property type="entry name" value="TrmE/GcvT-like"/>
</dbReference>
<evidence type="ECO:0000256" key="11">
    <source>
        <dbReference type="RuleBase" id="RU003313"/>
    </source>
</evidence>
<comment type="similarity">
    <text evidence="1 10 11">Belongs to the TRAFAC class TrmE-Era-EngA-EngB-Septin-like GTPase superfamily. TrmE GTPase family.</text>
</comment>
<dbReference type="InterPro" id="IPR004520">
    <property type="entry name" value="GTPase_MnmE"/>
</dbReference>
<dbReference type="GO" id="GO:0005525">
    <property type="term" value="F:GTP binding"/>
    <property type="evidence" value="ECO:0007669"/>
    <property type="project" value="UniProtKB-UniRule"/>
</dbReference>
<dbReference type="Gene3D" id="3.30.1360.120">
    <property type="entry name" value="Probable tRNA modification gtpase trme, domain 1"/>
    <property type="match status" value="1"/>
</dbReference>
<dbReference type="InterPro" id="IPR027368">
    <property type="entry name" value="MnmE_dom2"/>
</dbReference>
<dbReference type="GO" id="GO:0002098">
    <property type="term" value="P:tRNA wobble uridine modification"/>
    <property type="evidence" value="ECO:0007669"/>
    <property type="project" value="TreeGrafter"/>
</dbReference>
<evidence type="ECO:0000256" key="6">
    <source>
        <dbReference type="ARBA" id="ARBA00022801"/>
    </source>
</evidence>
<keyword evidence="2 10" id="KW-0963">Cytoplasm</keyword>
<keyword evidence="7 10" id="KW-0460">Magnesium</keyword>
<evidence type="ECO:0000256" key="4">
    <source>
        <dbReference type="ARBA" id="ARBA00022723"/>
    </source>
</evidence>
<evidence type="ECO:0000256" key="10">
    <source>
        <dbReference type="HAMAP-Rule" id="MF_00379"/>
    </source>
</evidence>
<feature type="binding site" evidence="10">
    <location>
        <position position="231"/>
    </location>
    <ligand>
        <name>K(+)</name>
        <dbReference type="ChEBI" id="CHEBI:29103"/>
    </ligand>
</feature>
<dbReference type="FunFam" id="3.30.1360.120:FF:000003">
    <property type="entry name" value="tRNA modification GTPase MnmE"/>
    <property type="match status" value="1"/>
</dbReference>
<organism evidence="13 14">
    <name type="scientific">Wujia chipingensis</name>
    <dbReference type="NCBI Taxonomy" id="2763670"/>
    <lineage>
        <taxon>Bacteria</taxon>
        <taxon>Bacillati</taxon>
        <taxon>Bacillota</taxon>
        <taxon>Clostridia</taxon>
        <taxon>Lachnospirales</taxon>
        <taxon>Lachnospiraceae</taxon>
        <taxon>Wujia</taxon>
    </lineage>
</organism>
<feature type="binding site" evidence="10">
    <location>
        <position position="250"/>
    </location>
    <ligand>
        <name>K(+)</name>
        <dbReference type="ChEBI" id="CHEBI:29103"/>
    </ligand>
</feature>
<dbReference type="InterPro" id="IPR025867">
    <property type="entry name" value="MnmE_helical"/>
</dbReference>
<dbReference type="Pfam" id="PF10396">
    <property type="entry name" value="TrmE_N"/>
    <property type="match status" value="1"/>
</dbReference>
<dbReference type="NCBIfam" id="TIGR00450">
    <property type="entry name" value="mnmE_trmE_thdF"/>
    <property type="match status" value="1"/>
</dbReference>
<feature type="binding site" evidence="10">
    <location>
        <position position="256"/>
    </location>
    <ligand>
        <name>Mg(2+)</name>
        <dbReference type="ChEBI" id="CHEBI:18420"/>
    </ligand>
</feature>
<comment type="caution">
    <text evidence="10">Lacks conserved residue(s) required for the propagation of feature annotation.</text>
</comment>
<evidence type="ECO:0000256" key="7">
    <source>
        <dbReference type="ARBA" id="ARBA00022842"/>
    </source>
</evidence>
<dbReference type="Pfam" id="PF01926">
    <property type="entry name" value="MMR_HSR1"/>
    <property type="match status" value="1"/>
</dbReference>
<protein>
    <recommendedName>
        <fullName evidence="10">tRNA modification GTPase MnmE</fullName>
        <ecNumber evidence="10">3.6.-.-</ecNumber>
    </recommendedName>
</protein>
<dbReference type="CDD" id="cd14858">
    <property type="entry name" value="TrmE_N"/>
    <property type="match status" value="1"/>
</dbReference>
<evidence type="ECO:0000256" key="5">
    <source>
        <dbReference type="ARBA" id="ARBA00022741"/>
    </source>
</evidence>
<dbReference type="PANTHER" id="PTHR42714">
    <property type="entry name" value="TRNA MODIFICATION GTPASE GTPBP3"/>
    <property type="match status" value="1"/>
</dbReference>
<evidence type="ECO:0000313" key="14">
    <source>
        <dbReference type="Proteomes" id="UP000515819"/>
    </source>
</evidence>
<dbReference type="GO" id="GO:0003924">
    <property type="term" value="F:GTPase activity"/>
    <property type="evidence" value="ECO:0007669"/>
    <property type="project" value="UniProtKB-UniRule"/>
</dbReference>
<dbReference type="Pfam" id="PF12631">
    <property type="entry name" value="MnmE_helical"/>
    <property type="match status" value="1"/>
</dbReference>
<dbReference type="NCBIfam" id="TIGR00231">
    <property type="entry name" value="small_GTP"/>
    <property type="match status" value="1"/>
</dbReference>
<dbReference type="Proteomes" id="UP000515819">
    <property type="component" value="Chromosome"/>
</dbReference>
<dbReference type="CDD" id="cd04164">
    <property type="entry name" value="trmE"/>
    <property type="match status" value="1"/>
</dbReference>
<dbReference type="GO" id="GO:0046872">
    <property type="term" value="F:metal ion binding"/>
    <property type="evidence" value="ECO:0007669"/>
    <property type="project" value="UniProtKB-KW"/>
</dbReference>
<dbReference type="InterPro" id="IPR027417">
    <property type="entry name" value="P-loop_NTPase"/>
</dbReference>
<evidence type="ECO:0000256" key="3">
    <source>
        <dbReference type="ARBA" id="ARBA00022694"/>
    </source>
</evidence>
<dbReference type="SUPFAM" id="SSF116878">
    <property type="entry name" value="TrmE connector domain"/>
    <property type="match status" value="1"/>
</dbReference>
<dbReference type="InterPro" id="IPR018948">
    <property type="entry name" value="GTP-bd_TrmE_N"/>
</dbReference>
<dbReference type="Gene3D" id="3.40.50.300">
    <property type="entry name" value="P-loop containing nucleotide triphosphate hydrolases"/>
    <property type="match status" value="1"/>
</dbReference>
<feature type="binding site" evidence="10">
    <location>
        <position position="458"/>
    </location>
    <ligand>
        <name>(6S)-5-formyl-5,6,7,8-tetrahydrofolate</name>
        <dbReference type="ChEBI" id="CHEBI:57457"/>
    </ligand>
</feature>
<keyword evidence="14" id="KW-1185">Reference proteome</keyword>
<proteinExistence type="inferred from homology"/>
<comment type="subcellular location">
    <subcellularLocation>
        <location evidence="10">Cytoplasm</location>
    </subcellularLocation>
</comment>
<sequence>MMGETIAAIATGMGDSGIGIIRISGDTALQIVDQIFQPVNKKKTILNMDSYTAAYGKIIYEDEIYDEAVALVMRAPKTYTTEDVVELDCHGGITVLKRVLDLVIRLGARPAEPGEFTKRAFLGGRIDMSQAESVMDLIHAKNDMAAKSSLLQLRGELKTVITDLRDTLLYNIAYIESALDDPENYSLDNFPQQLHTTVDNMLITVNHLLSTSENGRIIKEGIRTVIVGRPNAGKSSVLNMLLGEERAIVTEVAGTTRDTLEELVNIDGITLNIVDTAGIHDTEDIVEKIGVTKAMTTISDADLILYIVDGTCALNDDDYHIMDALQGKKVITLINKNDQNLVVDKLGITSKLETKILEISAKEGTGKEQLHDLLKSMFFNQELTYNDELYITNLRHKSLLYDTRESLNKVLESIDMGMGEDFFTIDLMSAYTSLGKIIGEELEDDLVNKIFAEFCMGK</sequence>
<dbReference type="InterPro" id="IPR005225">
    <property type="entry name" value="Small_GTP-bd"/>
</dbReference>
<dbReference type="KEGG" id="wcp:H9Q76_00380"/>
<dbReference type="PANTHER" id="PTHR42714:SF2">
    <property type="entry name" value="TRNA MODIFICATION GTPASE GTPBP3, MITOCHONDRIAL"/>
    <property type="match status" value="1"/>
</dbReference>
<dbReference type="Gene3D" id="1.20.120.430">
    <property type="entry name" value="tRNA modification GTPase MnmE domain 2"/>
    <property type="match status" value="1"/>
</dbReference>
<keyword evidence="4 10" id="KW-0479">Metal-binding</keyword>
<dbReference type="EC" id="3.6.-.-" evidence="10"/>
<feature type="binding site" evidence="10">
    <location>
        <begin position="250"/>
        <end position="256"/>
    </location>
    <ligand>
        <name>GTP</name>
        <dbReference type="ChEBI" id="CHEBI:37565"/>
    </ligand>
</feature>
<dbReference type="InterPro" id="IPR031168">
    <property type="entry name" value="G_TrmE"/>
</dbReference>
<keyword evidence="9 10" id="KW-0342">GTP-binding</keyword>
<evidence type="ECO:0000256" key="1">
    <source>
        <dbReference type="ARBA" id="ARBA00011043"/>
    </source>
</evidence>
<dbReference type="PRINTS" id="PR00326">
    <property type="entry name" value="GTP1OBG"/>
</dbReference>
<reference evidence="13 14" key="1">
    <citation type="submission" date="2020-08" db="EMBL/GenBank/DDBJ databases">
        <authorList>
            <person name="Liu C."/>
            <person name="Sun Q."/>
        </authorList>
    </citation>
    <scope>NUCLEOTIDE SEQUENCE [LARGE SCALE GENOMIC DNA]</scope>
    <source>
        <strain evidence="13 14">NSJ-4</strain>
    </source>
</reference>
<keyword evidence="5 10" id="KW-0547">Nucleotide-binding</keyword>
<dbReference type="InterPro" id="IPR006073">
    <property type="entry name" value="GTP-bd"/>
</dbReference>
<comment type="function">
    <text evidence="10">Exhibits a very high intrinsic GTPase hydrolysis rate. Involved in the addition of a carboxymethylaminomethyl (cmnm) group at the wobble position (U34) of certain tRNAs, forming tRNA-cmnm(5)s(2)U34.</text>
</comment>
<accession>A0A7G9FR06</accession>
<name>A0A7G9FR06_9FIRM</name>
<dbReference type="RefSeq" id="WP_249321874.1">
    <property type="nucleotide sequence ID" value="NZ_CP060632.1"/>
</dbReference>
<dbReference type="FunFam" id="3.40.50.300:FF:001376">
    <property type="entry name" value="tRNA modification GTPase MnmE"/>
    <property type="match status" value="1"/>
</dbReference>
<keyword evidence="8 10" id="KW-0630">Potassium</keyword>
<evidence type="ECO:0000256" key="9">
    <source>
        <dbReference type="ARBA" id="ARBA00023134"/>
    </source>
</evidence>
<comment type="cofactor">
    <cofactor evidence="10">
        <name>K(+)</name>
        <dbReference type="ChEBI" id="CHEBI:29103"/>
    </cofactor>
    <text evidence="10">Binds 1 potassium ion per subunit.</text>
</comment>
<dbReference type="GO" id="GO:0030488">
    <property type="term" value="P:tRNA methylation"/>
    <property type="evidence" value="ECO:0007669"/>
    <property type="project" value="TreeGrafter"/>
</dbReference>
<feature type="binding site" evidence="10">
    <location>
        <position position="252"/>
    </location>
    <ligand>
        <name>K(+)</name>
        <dbReference type="ChEBI" id="CHEBI:29103"/>
    </ligand>
</feature>
<keyword evidence="6 10" id="KW-0378">Hydrolase</keyword>
<feature type="domain" description="TrmE-type G" evidence="12">
    <location>
        <begin position="221"/>
        <end position="379"/>
    </location>
</feature>
<feature type="binding site" evidence="10">
    <location>
        <position position="125"/>
    </location>
    <ligand>
        <name>(6S)-5-formyl-5,6,7,8-tetrahydrofolate</name>
        <dbReference type="ChEBI" id="CHEBI:57457"/>
    </ligand>
</feature>
<dbReference type="PROSITE" id="PS51709">
    <property type="entry name" value="G_TRME"/>
    <property type="match status" value="1"/>
</dbReference>
<feature type="binding site" evidence="10">
    <location>
        <begin position="231"/>
        <end position="236"/>
    </location>
    <ligand>
        <name>GTP</name>
        <dbReference type="ChEBI" id="CHEBI:37565"/>
    </ligand>
</feature>
<dbReference type="GO" id="GO:0042802">
    <property type="term" value="F:identical protein binding"/>
    <property type="evidence" value="ECO:0007669"/>
    <property type="project" value="UniProtKB-ARBA"/>
</dbReference>
<feature type="binding site" evidence="10">
    <location>
        <begin position="275"/>
        <end position="278"/>
    </location>
    <ligand>
        <name>GTP</name>
        <dbReference type="ChEBI" id="CHEBI:37565"/>
    </ligand>
</feature>
<evidence type="ECO:0000259" key="12">
    <source>
        <dbReference type="PROSITE" id="PS51709"/>
    </source>
</evidence>
<feature type="binding site" evidence="10">
    <location>
        <position position="235"/>
    </location>
    <ligand>
        <name>Mg(2+)</name>
        <dbReference type="ChEBI" id="CHEBI:18420"/>
    </ligand>
</feature>
<gene>
    <name evidence="10 13" type="primary">mnmE</name>
    <name evidence="10" type="synonym">trmE</name>
    <name evidence="13" type="ORF">H9Q76_00380</name>
</gene>
<evidence type="ECO:0000313" key="13">
    <source>
        <dbReference type="EMBL" id="QNM00988.1"/>
    </source>
</evidence>
<dbReference type="AlphaFoldDB" id="A0A7G9FR06"/>
<feature type="binding site" evidence="10">
    <location>
        <position position="86"/>
    </location>
    <ligand>
        <name>(6S)-5-formyl-5,6,7,8-tetrahydrofolate</name>
        <dbReference type="ChEBI" id="CHEBI:57457"/>
    </ligand>
</feature>
<feature type="binding site" evidence="10">
    <location>
        <position position="255"/>
    </location>
    <ligand>
        <name>K(+)</name>
        <dbReference type="ChEBI" id="CHEBI:29103"/>
    </ligand>
</feature>
<evidence type="ECO:0000256" key="8">
    <source>
        <dbReference type="ARBA" id="ARBA00022958"/>
    </source>
</evidence>
<comment type="subunit">
    <text evidence="10">Homodimer. Heterotetramer of two MnmE and two MnmG subunits.</text>
</comment>
<dbReference type="GO" id="GO:0005829">
    <property type="term" value="C:cytosol"/>
    <property type="evidence" value="ECO:0007669"/>
    <property type="project" value="TreeGrafter"/>
</dbReference>
<dbReference type="SUPFAM" id="SSF52540">
    <property type="entry name" value="P-loop containing nucleoside triphosphate hydrolases"/>
    <property type="match status" value="1"/>
</dbReference>